<keyword evidence="1" id="KW-0472">Membrane</keyword>
<accession>A0A841QAM9</accession>
<dbReference type="Pfam" id="PF13529">
    <property type="entry name" value="Peptidase_C39_2"/>
    <property type="match status" value="1"/>
</dbReference>
<comment type="caution">
    <text evidence="3">The sequence shown here is derived from an EMBL/GenBank/DDBJ whole genome shotgun (WGS) entry which is preliminary data.</text>
</comment>
<feature type="domain" description="Peptidase C39-like" evidence="2">
    <location>
        <begin position="103"/>
        <end position="266"/>
    </location>
</feature>
<dbReference type="AlphaFoldDB" id="A0A841QAM9"/>
<dbReference type="EMBL" id="JACHGH010000023">
    <property type="protein sequence ID" value="MBB6455435.1"/>
    <property type="molecule type" value="Genomic_DNA"/>
</dbReference>
<proteinExistence type="predicted"/>
<keyword evidence="4" id="KW-1185">Reference proteome</keyword>
<dbReference type="CDD" id="cd02549">
    <property type="entry name" value="Peptidase_C39A"/>
    <property type="match status" value="1"/>
</dbReference>
<evidence type="ECO:0000256" key="1">
    <source>
        <dbReference type="SAM" id="Phobius"/>
    </source>
</evidence>
<dbReference type="InterPro" id="IPR039564">
    <property type="entry name" value="Peptidase_C39-like"/>
</dbReference>
<keyword evidence="1" id="KW-1133">Transmembrane helix</keyword>
<dbReference type="Proteomes" id="UP000581688">
    <property type="component" value="Unassembled WGS sequence"/>
</dbReference>
<feature type="transmembrane region" description="Helical" evidence="1">
    <location>
        <begin position="30"/>
        <end position="50"/>
    </location>
</feature>
<name>A0A841QAM9_9BACI</name>
<keyword evidence="1" id="KW-0812">Transmembrane</keyword>
<gene>
    <name evidence="3" type="ORF">HNQ94_003935</name>
</gene>
<protein>
    <submittedName>
        <fullName evidence="3">Uncharacterized protein YvpB</fullName>
    </submittedName>
</protein>
<sequence length="295" mass="33661">MIISLFFFTLFMSIILGILAYKVKLFQKQLKLYSYLFTLCAATLFLFFSYQHKQMWLPKIQSVLMGNQEIPTVSAMGVSNNDFFKDTPLINDFIIQSTVQLQAPKVLQYPELPRGCEVTSLTMLLQYSGFKVDKMTLANQIAKDNTPYKKKNGKEYFGNPNDGFVGNMYDLTEPGYGVYHKPIAQLAEKYAGDKVKDLTGESFYEVLKSLNNGQPVLVIINAKYKKLPESAFKTWQTPNGPVKITMNEHAVLITGYDENYIYFNDPLNKTKKAPFDDFIDAWVQMGKQAITIEQS</sequence>
<dbReference type="Gene3D" id="3.90.70.10">
    <property type="entry name" value="Cysteine proteinases"/>
    <property type="match status" value="1"/>
</dbReference>
<organism evidence="3 4">
    <name type="scientific">Salirhabdus euzebyi</name>
    <dbReference type="NCBI Taxonomy" id="394506"/>
    <lineage>
        <taxon>Bacteria</taxon>
        <taxon>Bacillati</taxon>
        <taxon>Bacillota</taxon>
        <taxon>Bacilli</taxon>
        <taxon>Bacillales</taxon>
        <taxon>Bacillaceae</taxon>
        <taxon>Salirhabdus</taxon>
    </lineage>
</organism>
<dbReference type="RefSeq" id="WP_260400972.1">
    <property type="nucleotide sequence ID" value="NZ_JACHGH010000023.1"/>
</dbReference>
<evidence type="ECO:0000313" key="3">
    <source>
        <dbReference type="EMBL" id="MBB6455435.1"/>
    </source>
</evidence>
<dbReference type="InterPro" id="IPR039563">
    <property type="entry name" value="Peptidase_C39_single_dom"/>
</dbReference>
<reference evidence="3 4" key="1">
    <citation type="submission" date="2020-08" db="EMBL/GenBank/DDBJ databases">
        <title>Genomic Encyclopedia of Type Strains, Phase IV (KMG-IV): sequencing the most valuable type-strain genomes for metagenomic binning, comparative biology and taxonomic classification.</title>
        <authorList>
            <person name="Goeker M."/>
        </authorList>
    </citation>
    <scope>NUCLEOTIDE SEQUENCE [LARGE SCALE GENOMIC DNA]</scope>
    <source>
        <strain evidence="3 4">DSM 19612</strain>
    </source>
</reference>
<evidence type="ECO:0000313" key="4">
    <source>
        <dbReference type="Proteomes" id="UP000581688"/>
    </source>
</evidence>
<dbReference type="PANTHER" id="PTHR37806">
    <property type="entry name" value="LMO0724 PROTEIN"/>
    <property type="match status" value="1"/>
</dbReference>
<evidence type="ECO:0000259" key="2">
    <source>
        <dbReference type="Pfam" id="PF13529"/>
    </source>
</evidence>
<dbReference type="PANTHER" id="PTHR37806:SF1">
    <property type="entry name" value="PEPTIDASE C39-LIKE DOMAIN-CONTAINING PROTEIN"/>
    <property type="match status" value="1"/>
</dbReference>